<proteinExistence type="predicted"/>
<dbReference type="Proteomes" id="UP000295818">
    <property type="component" value="Unassembled WGS sequence"/>
</dbReference>
<sequence length="73" mass="8003">MFDTLGTATSPLFQPDPPQELADRMHAAWVSFVTTGSPGWSQYDATARPVMTFGHPESRVLENPRAGELALWG</sequence>
<name>A0ABY2BS52_9ACTN</name>
<accession>A0ABY2BS52</accession>
<evidence type="ECO:0000313" key="1">
    <source>
        <dbReference type="EMBL" id="TCO29742.1"/>
    </source>
</evidence>
<dbReference type="SUPFAM" id="SSF53474">
    <property type="entry name" value="alpha/beta-Hydrolases"/>
    <property type="match status" value="1"/>
</dbReference>
<comment type="caution">
    <text evidence="1">The sequence shown here is derived from an EMBL/GenBank/DDBJ whole genome shotgun (WGS) entry which is preliminary data.</text>
</comment>
<dbReference type="InterPro" id="IPR029058">
    <property type="entry name" value="AB_hydrolase_fold"/>
</dbReference>
<protein>
    <recommendedName>
        <fullName evidence="3">Carboxylesterase family protein</fullName>
    </recommendedName>
</protein>
<dbReference type="EMBL" id="SLWM01000002">
    <property type="protein sequence ID" value="TCO29742.1"/>
    <property type="molecule type" value="Genomic_DNA"/>
</dbReference>
<organism evidence="1 2">
    <name type="scientific">Kribbella orskensis</name>
    <dbReference type="NCBI Taxonomy" id="2512216"/>
    <lineage>
        <taxon>Bacteria</taxon>
        <taxon>Bacillati</taxon>
        <taxon>Actinomycetota</taxon>
        <taxon>Actinomycetes</taxon>
        <taxon>Propionibacteriales</taxon>
        <taxon>Kribbellaceae</taxon>
        <taxon>Kribbella</taxon>
    </lineage>
</organism>
<gene>
    <name evidence="1" type="ORF">EV644_102462</name>
</gene>
<evidence type="ECO:0008006" key="3">
    <source>
        <dbReference type="Google" id="ProtNLM"/>
    </source>
</evidence>
<keyword evidence="2" id="KW-1185">Reference proteome</keyword>
<reference evidence="1 2" key="1">
    <citation type="journal article" date="2015" name="Stand. Genomic Sci.">
        <title>Genomic Encyclopedia of Bacterial and Archaeal Type Strains, Phase III: the genomes of soil and plant-associated and newly described type strains.</title>
        <authorList>
            <person name="Whitman W.B."/>
            <person name="Woyke T."/>
            <person name="Klenk H.P."/>
            <person name="Zhou Y."/>
            <person name="Lilburn T.G."/>
            <person name="Beck B.J."/>
            <person name="De Vos P."/>
            <person name="Vandamme P."/>
            <person name="Eisen J.A."/>
            <person name="Garrity G."/>
            <person name="Hugenholtz P."/>
            <person name="Kyrpides N.C."/>
        </authorList>
    </citation>
    <scope>NUCLEOTIDE SEQUENCE [LARGE SCALE GENOMIC DNA]</scope>
    <source>
        <strain evidence="1 2">VKM Ac-2538</strain>
    </source>
</reference>
<evidence type="ECO:0000313" key="2">
    <source>
        <dbReference type="Proteomes" id="UP000295818"/>
    </source>
</evidence>
<dbReference type="Gene3D" id="3.40.50.1820">
    <property type="entry name" value="alpha/beta hydrolase"/>
    <property type="match status" value="1"/>
</dbReference>